<feature type="non-terminal residue" evidence="2">
    <location>
        <position position="1"/>
    </location>
</feature>
<evidence type="ECO:0000313" key="3">
    <source>
        <dbReference type="Proteomes" id="UP000565785"/>
    </source>
</evidence>
<accession>A0A7L1N872</accession>
<sequence>EKYICLTSWMIKVLSDNTAVCVEGKRKDMGHVVWHSNAVTERIASNKVRTSSGSLYVLQGKMNTAAMRKEGFPYHFIKQFTHGFSKNWKQHVEDLLEARKR</sequence>
<evidence type="ECO:0000313" key="2">
    <source>
        <dbReference type="EMBL" id="NXN95609.1"/>
    </source>
</evidence>
<feature type="domain" description="SANTA" evidence="1">
    <location>
        <begin position="4"/>
        <end position="90"/>
    </location>
</feature>
<reference evidence="2 3" key="1">
    <citation type="submission" date="2019-09" db="EMBL/GenBank/DDBJ databases">
        <title>Bird 10,000 Genomes (B10K) Project - Family phase.</title>
        <authorList>
            <person name="Zhang G."/>
        </authorList>
    </citation>
    <scope>NUCLEOTIDE SEQUENCE [LARGE SCALE GENOMIC DNA]</scope>
    <source>
        <strain evidence="2">B10K-DU-002-35</strain>
        <tissue evidence="2">Muscle</tissue>
    </source>
</reference>
<dbReference type="Pfam" id="PF09133">
    <property type="entry name" value="SANTA"/>
    <property type="match status" value="1"/>
</dbReference>
<dbReference type="EMBL" id="VXBP01003490">
    <property type="protein sequence ID" value="NXN95609.1"/>
    <property type="molecule type" value="Genomic_DNA"/>
</dbReference>
<feature type="non-terminal residue" evidence="2">
    <location>
        <position position="101"/>
    </location>
</feature>
<proteinExistence type="predicted"/>
<protein>
    <submittedName>
        <fullName evidence="2">M18BP protein</fullName>
    </submittedName>
</protein>
<dbReference type="AlphaFoldDB" id="A0A7L1N872"/>
<keyword evidence="3" id="KW-1185">Reference proteome</keyword>
<evidence type="ECO:0000259" key="1">
    <source>
        <dbReference type="Pfam" id="PF09133"/>
    </source>
</evidence>
<name>A0A7L1N872_RHICY</name>
<dbReference type="PANTHER" id="PTHR16124">
    <property type="entry name" value="MIS18-BINDING PROTEIN 1"/>
    <property type="match status" value="1"/>
</dbReference>
<dbReference type="Proteomes" id="UP000565785">
    <property type="component" value="Unassembled WGS sequence"/>
</dbReference>
<organism evidence="2 3">
    <name type="scientific">Rhinopomastus cyanomelas</name>
    <name type="common">Common scimitarbill</name>
    <dbReference type="NCBI Taxonomy" id="113115"/>
    <lineage>
        <taxon>Eukaryota</taxon>
        <taxon>Metazoa</taxon>
        <taxon>Chordata</taxon>
        <taxon>Craniata</taxon>
        <taxon>Vertebrata</taxon>
        <taxon>Euteleostomi</taxon>
        <taxon>Archelosauria</taxon>
        <taxon>Archosauria</taxon>
        <taxon>Dinosauria</taxon>
        <taxon>Saurischia</taxon>
        <taxon>Theropoda</taxon>
        <taxon>Coelurosauria</taxon>
        <taxon>Aves</taxon>
        <taxon>Neognathae</taxon>
        <taxon>Neoaves</taxon>
        <taxon>Telluraves</taxon>
        <taxon>Coraciimorphae</taxon>
        <taxon>Bucerotiformes</taxon>
        <taxon>Rhinopomastidae</taxon>
        <taxon>Rhinopomastus</taxon>
    </lineage>
</organism>
<comment type="caution">
    <text evidence="2">The sequence shown here is derived from an EMBL/GenBank/DDBJ whole genome shotgun (WGS) entry which is preliminary data.</text>
</comment>
<dbReference type="InterPro" id="IPR015216">
    <property type="entry name" value="SANTA"/>
</dbReference>
<dbReference type="OrthoDB" id="118550at2759"/>
<dbReference type="PANTHER" id="PTHR16124:SF3">
    <property type="entry name" value="MIS18-BINDING PROTEIN 1"/>
    <property type="match status" value="1"/>
</dbReference>
<dbReference type="GO" id="GO:0000775">
    <property type="term" value="C:chromosome, centromeric region"/>
    <property type="evidence" value="ECO:0007669"/>
    <property type="project" value="TreeGrafter"/>
</dbReference>
<dbReference type="InterPro" id="IPR039110">
    <property type="entry name" value="KNL2-like"/>
</dbReference>
<gene>
    <name evidence="2" type="primary">Mis18bp1_0</name>
    <name evidence="2" type="ORF">RHICYA_R13357</name>
</gene>